<dbReference type="Pfam" id="PF23227">
    <property type="entry name" value="HEAT_MROH2B_C"/>
    <property type="match status" value="2"/>
</dbReference>
<evidence type="ECO:0000259" key="6">
    <source>
        <dbReference type="Pfam" id="PF23221"/>
    </source>
</evidence>
<sequence>MEKQAERPDECKKPASAVIKQDQNLIAIVNSLLDSLNDKEELLRNTTEASLFRIAKRRHDEIVEVLCEYRKKHPKLGDTHTLIILRVISYIAANLIDVIDPNTASKCIQYSTAEIIKNTDQNAAIQNPCREILVAVGRRYCKEIMEIFVKHLEENQVGNFMIMQSIGALATANVTDTVPYVKAILGLILPTLSIIKQDFLRQAYAYAIGRFCEAFSEYQEYQRQNPNEEIPMMTVVRYEIHDEISIIYDHFQAQWLSSREPKVTGEVLNAFSFMYPLLPVEKVSDQLAKTLSHVLALYRKSLDRSAITQYLAAVIKTVLQLNSKLLAPMSDNLIVCLFDLVCVNPDYDKPQTVKGHFEVLRCFDLLAPEYGEKIIEILINHLRNNNERERIKSLLVVTHLTNTSEPVVRDKLPEIIGILKGMLATEKPIKVKIVLLKTVVAFMQKNFVHDREFVTFLIRSSCRQSKLNLDHGTLEEHQEFQRACNDTMHILSSTVGTVDQMLKLELLQAYLRYEYTDICGTIGKCLANLFTKDPELAVASERHNPFDENVQSADEVPPPRPIAIFVRTLALLGNYGEHGRIQNLLAFLRSYAVCLYRQLVPLWLEKITELQAELASGIDERRYYELLFQFLQATIKDVDEYQFVESIIAEMFHQLPLYQAPGGGSGGSSGAQSIEFRIPPLEQEKRMVVKVFGVCLCHSLDEHLITNKIDLIITMAKGEKSEKNAPSEEFERLMQDYADALGYASVEHLEKVMAKLMTLVIDEGAVKKSSSFFSNLNFIKDSAREQEAYRLKVLALQTLNVIIYRAPREKVAQHYTDPVVRYLIVQFDSKELFIKQLVVNTLLALTDVFSPSDGDERMTSLRNKNDLHRICMATTTDHSNEYLPLFPSIIQLSTVLVQLNAEEQSLDVNGLLNSICFYFFTTAQHLKSRFESAEDDTRNSFLARFLNLSLPEVNRFIRTLLVQQNASPACLDDVHSILEKWLKDRNSEVRICACHVYNSTLEVYMKSMKIGCEAPSKFNQTGSMLGKIIPRCIDSNATVRQTAVEVLKKILEIACVYETLTVADSSVQWVSELDRIHEEIVTDDAKDIYRIASELAQIIAQRLSSYQYVQFSKCLLYGVADPEPSSVIGASYVLKFFMHVKGSEMFHAIPELVKECLYAVKICDVPRAKTTILKSILALTKHHPKLVCNEILAQCLPLEEHVIEYWKTLTMDPDLSGTILDNFIISVTSSCLYEQPQQQQHQEQQESNDDTTRAATLHPFAIVCVLKEMFKCDELKAEMRARFAEIFCMLLSTLASYITLLPPYSVLAQPNVAGNVTIPKSARRAKGQLALGPGKEAIAKLNPCQTVLDAFQTFLDTLGMQQISIVLSVCPDLAASTDLNSFIEILTPLGVATASEVGINSALMRQLVTTMSRYVSSPYDTQRIASTGFYAHLVPLQPCGETASVIMLSLESSLNDPNPLVRGLSIRGMAYVCSLTQHDIDKYATMCLTSLLKGIEDYNKNCFINIPLDSMRGLSKILQTIEPAKFELFQVSSAIRIRPFFEKNSTELRESAILLFGDLCGLKIKQMDVSHQHGGGGGGGGGNSQSNGSGDTASESLVEQLKANLCSLLLHLCEQSSMIARACKITLKNICAVLGATKMNALAQTCLIEHGQLQYSNFLKSFVKLIGEELQDCVNDFIDACLPLLRSQWPEIRGNAAILIGESHNRIFTITSKQSAPFIFLFLFERQRFAALPERERQVSAYGADRSQNLASAEGRLHVRESECIGSARVHLRGPVGLRARNWRTMVGETNVLYVLKNLYEYCAIRAFPGSFRMWNFIHVAEFSILSLLHMFLFLFLLFRFIVIYEIPSYEYYSGRCSTHHTARCCLLLLSIPKSYLFKGDPQLHVHYFDLRRHW</sequence>
<name>A0AAG5DXT4_ANOAO</name>
<keyword evidence="9" id="KW-1185">Reference proteome</keyword>
<keyword evidence="3" id="KW-0812">Transmembrane</keyword>
<feature type="domain" description="Maestro/Maestro-like HEAT-repeats" evidence="7">
    <location>
        <begin position="1592"/>
        <end position="1702"/>
    </location>
</feature>
<evidence type="ECO:0000259" key="5">
    <source>
        <dbReference type="Pfam" id="PF23210"/>
    </source>
</evidence>
<feature type="domain" description="MROH2B-like N-terminal HEAT-repeats" evidence="6">
    <location>
        <begin position="51"/>
        <end position="274"/>
    </location>
</feature>
<dbReference type="InterPro" id="IPR055406">
    <property type="entry name" value="HEAT_Maestro"/>
</dbReference>
<accession>A0AAG5DXT4</accession>
<organism evidence="8 9">
    <name type="scientific">Anopheles atroparvus</name>
    <name type="common">European mosquito</name>
    <dbReference type="NCBI Taxonomy" id="41427"/>
    <lineage>
        <taxon>Eukaryota</taxon>
        <taxon>Metazoa</taxon>
        <taxon>Ecdysozoa</taxon>
        <taxon>Arthropoda</taxon>
        <taxon>Hexapoda</taxon>
        <taxon>Insecta</taxon>
        <taxon>Pterygota</taxon>
        <taxon>Neoptera</taxon>
        <taxon>Endopterygota</taxon>
        <taxon>Diptera</taxon>
        <taxon>Nematocera</taxon>
        <taxon>Culicoidea</taxon>
        <taxon>Culicidae</taxon>
        <taxon>Anophelinae</taxon>
        <taxon>Anopheles</taxon>
    </lineage>
</organism>
<reference evidence="8" key="1">
    <citation type="submission" date="2024-04" db="UniProtKB">
        <authorList>
            <consortium name="EnsemblMetazoa"/>
        </authorList>
    </citation>
    <scope>IDENTIFICATION</scope>
    <source>
        <strain evidence="8">EBRO</strain>
    </source>
</reference>
<keyword evidence="3" id="KW-1133">Transmembrane helix</keyword>
<keyword evidence="1" id="KW-0677">Repeat</keyword>
<dbReference type="InterPro" id="IPR045206">
    <property type="entry name" value="Maestro_heat-like_prot"/>
</dbReference>
<dbReference type="Gene3D" id="1.25.10.10">
    <property type="entry name" value="Leucine-rich Repeat Variant"/>
    <property type="match status" value="2"/>
</dbReference>
<evidence type="ECO:0000256" key="1">
    <source>
        <dbReference type="ARBA" id="ARBA00022737"/>
    </source>
</evidence>
<dbReference type="PANTHER" id="PTHR23120">
    <property type="entry name" value="MAESTRO-RELATED HEAT DOMAIN-CONTAINING"/>
    <property type="match status" value="1"/>
</dbReference>
<evidence type="ECO:0000259" key="7">
    <source>
        <dbReference type="Pfam" id="PF23227"/>
    </source>
</evidence>
<feature type="compositionally biased region" description="Gly residues" evidence="2">
    <location>
        <begin position="1573"/>
        <end position="1583"/>
    </location>
</feature>
<feature type="region of interest" description="Disordered" evidence="2">
    <location>
        <begin position="1572"/>
        <end position="1592"/>
    </location>
</feature>
<dbReference type="InterPro" id="IPR055408">
    <property type="entry name" value="HEAT_MROH2B-like"/>
</dbReference>
<dbReference type="InterPro" id="IPR011989">
    <property type="entry name" value="ARM-like"/>
</dbReference>
<dbReference type="InterPro" id="IPR048465">
    <property type="entry name" value="Maestro-like_HEAT"/>
</dbReference>
<keyword evidence="3" id="KW-0472">Membrane</keyword>
<dbReference type="Pfam" id="PF23210">
    <property type="entry name" value="HEAT_Maestro_2"/>
    <property type="match status" value="1"/>
</dbReference>
<dbReference type="InterPro" id="IPR016024">
    <property type="entry name" value="ARM-type_fold"/>
</dbReference>
<proteinExistence type="predicted"/>
<dbReference type="EnsemblMetazoa" id="ENSAATROPT017472">
    <property type="protein sequence ID" value="ENSAATROPP015428"/>
    <property type="gene ID" value="ENSAATROPG014282"/>
</dbReference>
<evidence type="ECO:0000259" key="4">
    <source>
        <dbReference type="Pfam" id="PF21047"/>
    </source>
</evidence>
<evidence type="ECO:0000256" key="3">
    <source>
        <dbReference type="SAM" id="Phobius"/>
    </source>
</evidence>
<evidence type="ECO:0000256" key="2">
    <source>
        <dbReference type="SAM" id="MobiDB-lite"/>
    </source>
</evidence>
<dbReference type="PANTHER" id="PTHR23120:SF0">
    <property type="entry name" value="MAESTRO HEAT-LIKE REPEAT FAMILY MEMBER 1"/>
    <property type="match status" value="1"/>
</dbReference>
<feature type="domain" description="MROH2B-like HEAT-repeats" evidence="5">
    <location>
        <begin position="278"/>
        <end position="875"/>
    </location>
</feature>
<evidence type="ECO:0000313" key="9">
    <source>
        <dbReference type="Proteomes" id="UP000075880"/>
    </source>
</evidence>
<evidence type="ECO:0000313" key="8">
    <source>
        <dbReference type="EnsemblMetazoa" id="ENSAATROPP015428"/>
    </source>
</evidence>
<dbReference type="Proteomes" id="UP000075880">
    <property type="component" value="Unassembled WGS sequence"/>
</dbReference>
<protein>
    <submittedName>
        <fullName evidence="8">Uncharacterized protein</fullName>
    </submittedName>
</protein>
<feature type="domain" description="Maestro/Maestro-like HEAT-repeats" evidence="7">
    <location>
        <begin position="1447"/>
        <end position="1561"/>
    </location>
</feature>
<feature type="domain" description="Maestro-like HEAT-repeats" evidence="4">
    <location>
        <begin position="993"/>
        <end position="1220"/>
    </location>
</feature>
<dbReference type="Pfam" id="PF21047">
    <property type="entry name" value="HEAT_Maestro"/>
    <property type="match status" value="1"/>
</dbReference>
<dbReference type="GO" id="GO:0005737">
    <property type="term" value="C:cytoplasm"/>
    <property type="evidence" value="ECO:0007669"/>
    <property type="project" value="TreeGrafter"/>
</dbReference>
<dbReference type="SUPFAM" id="SSF48371">
    <property type="entry name" value="ARM repeat"/>
    <property type="match status" value="2"/>
</dbReference>
<dbReference type="InterPro" id="IPR056282">
    <property type="entry name" value="MROH2B-like_N_HEAT"/>
</dbReference>
<feature type="transmembrane region" description="Helical" evidence="3">
    <location>
        <begin position="1823"/>
        <end position="1843"/>
    </location>
</feature>
<dbReference type="Pfam" id="PF23221">
    <property type="entry name" value="HEAT_MROH2B_1st"/>
    <property type="match status" value="1"/>
</dbReference>